<dbReference type="NCBIfam" id="TIGR00512">
    <property type="entry name" value="salvage_mtnA"/>
    <property type="match status" value="1"/>
</dbReference>
<dbReference type="Proteomes" id="UP001204445">
    <property type="component" value="Unassembled WGS sequence"/>
</dbReference>
<dbReference type="Pfam" id="PF01008">
    <property type="entry name" value="IF-2B"/>
    <property type="match status" value="1"/>
</dbReference>
<dbReference type="Gene3D" id="1.20.120.420">
    <property type="entry name" value="translation initiation factor eif-2b, domain 1"/>
    <property type="match status" value="1"/>
</dbReference>
<feature type="active site" description="Proton donor" evidence="5">
    <location>
        <position position="248"/>
    </location>
</feature>
<dbReference type="RefSeq" id="WP_259053783.1">
    <property type="nucleotide sequence ID" value="NZ_JANUCT010000002.1"/>
</dbReference>
<evidence type="ECO:0000313" key="6">
    <source>
        <dbReference type="EMBL" id="MCS3902281.1"/>
    </source>
</evidence>
<feature type="binding site" evidence="5">
    <location>
        <position position="207"/>
    </location>
    <ligand>
        <name>substrate</name>
    </ligand>
</feature>
<dbReference type="HAMAP" id="MF_01678">
    <property type="entry name" value="Salvage_MtnA"/>
    <property type="match status" value="1"/>
</dbReference>
<dbReference type="EC" id="5.3.1.23" evidence="5"/>
<dbReference type="InterPro" id="IPR000649">
    <property type="entry name" value="IF-2B-related"/>
</dbReference>
<evidence type="ECO:0000256" key="3">
    <source>
        <dbReference type="ARBA" id="ARBA00051169"/>
    </source>
</evidence>
<dbReference type="Gene3D" id="3.40.50.10470">
    <property type="entry name" value="Translation initiation factor eif-2b, domain 2"/>
    <property type="match status" value="1"/>
</dbReference>
<evidence type="ECO:0000256" key="2">
    <source>
        <dbReference type="ARBA" id="ARBA00050906"/>
    </source>
</evidence>
<keyword evidence="1 5" id="KW-0413">Isomerase</keyword>
<organism evidence="6 7">
    <name type="scientific">Methylohalomonas lacus</name>
    <dbReference type="NCBI Taxonomy" id="398773"/>
    <lineage>
        <taxon>Bacteria</taxon>
        <taxon>Pseudomonadati</taxon>
        <taxon>Pseudomonadota</taxon>
        <taxon>Gammaproteobacteria</taxon>
        <taxon>Methylohalomonadales</taxon>
        <taxon>Methylohalomonadaceae</taxon>
        <taxon>Methylohalomonas</taxon>
    </lineage>
</organism>
<proteinExistence type="inferred from homology"/>
<name>A0AAE3HJJ1_9GAMM</name>
<keyword evidence="5" id="KW-0486">Methionine biosynthesis</keyword>
<feature type="binding site" evidence="5">
    <location>
        <position position="100"/>
    </location>
    <ligand>
        <name>substrate</name>
    </ligand>
</feature>
<dbReference type="NCBIfam" id="NF004326">
    <property type="entry name" value="PRK05720.1"/>
    <property type="match status" value="1"/>
</dbReference>
<dbReference type="FunFam" id="1.20.120.420:FF:000003">
    <property type="entry name" value="Methylthioribose-1-phosphate isomerase"/>
    <property type="match status" value="1"/>
</dbReference>
<keyword evidence="5" id="KW-0028">Amino-acid biosynthesis</keyword>
<dbReference type="InterPro" id="IPR027363">
    <property type="entry name" value="M1Pi_N"/>
</dbReference>
<feature type="binding site" evidence="5">
    <location>
        <begin position="258"/>
        <end position="259"/>
    </location>
    <ligand>
        <name>substrate</name>
    </ligand>
</feature>
<dbReference type="InterPro" id="IPR042529">
    <property type="entry name" value="IF_2B-like_C"/>
</dbReference>
<dbReference type="GO" id="GO:0019509">
    <property type="term" value="P:L-methionine salvage from methylthioadenosine"/>
    <property type="evidence" value="ECO:0007669"/>
    <property type="project" value="UniProtKB-UniRule"/>
</dbReference>
<accession>A0AAE3HJJ1</accession>
<dbReference type="InterPro" id="IPR005251">
    <property type="entry name" value="IF-M1Pi"/>
</dbReference>
<comment type="similarity">
    <text evidence="5">Belongs to the EIF-2B alpha/beta/delta subunits family. MtnA subfamily.</text>
</comment>
<dbReference type="FunFam" id="3.40.50.10470:FF:000006">
    <property type="entry name" value="Methylthioribose-1-phosphate isomerase"/>
    <property type="match status" value="1"/>
</dbReference>
<feature type="binding site" evidence="5">
    <location>
        <begin position="57"/>
        <end position="59"/>
    </location>
    <ligand>
        <name>substrate</name>
    </ligand>
</feature>
<sequence>MSSLPQTDGLPDTIRAIVWDDDRLQLLDQRQLPGQSVWLTLDDAPAVARAIHDMVVRGAPAIGIAAAYGVVLAARAAYRDAGPDWRAAIEPDLTTLAAARPTAINLNWALARMRAAFTASDGDPEPQLLQLAAAIQHEDIAANRHMGALGADLIDHDRRNGGAVLTHCNTGSLATGGFGTALGVVRTLYGRNSIERVYATETRPWLQGARLTAWELQQDRIPATLIADSAAAALLAQGGVHWVIVGADRVAANGDVANKIGTYALALAARRHDVGFMVVAPTSTIDTATASGADIPIEDRGAAELLSYGGHTPGVADMPAWNPVFDVTPAELVDALVTEKGVLTAPDSAAIDGLMRA</sequence>
<comment type="catalytic activity">
    <reaction evidence="3">
        <text>5-(methylsulfanyl)-alpha-D-ribose 1-phosphate = 5-(methylsulfanyl)-D-ribulose 1-phosphate</text>
        <dbReference type="Rhea" id="RHEA:19989"/>
        <dbReference type="ChEBI" id="CHEBI:58533"/>
        <dbReference type="ChEBI" id="CHEBI:58548"/>
        <dbReference type="EC" id="5.3.1.23"/>
    </reaction>
    <physiologicalReaction direction="left-to-right" evidence="3">
        <dbReference type="Rhea" id="RHEA:19990"/>
    </physiologicalReaction>
</comment>
<dbReference type="SUPFAM" id="SSF100950">
    <property type="entry name" value="NagB/RpiA/CoA transferase-like"/>
    <property type="match status" value="1"/>
</dbReference>
<feature type="site" description="Transition state stabilizer" evidence="5">
    <location>
        <position position="168"/>
    </location>
</feature>
<comment type="catalytic activity">
    <reaction evidence="2">
        <text>5-deoxy-alpha-D-ribose 1-phosphate = 5-deoxy-D-ribulose 1-phosphate</text>
        <dbReference type="Rhea" id="RHEA:61296"/>
        <dbReference type="ChEBI" id="CHEBI:58749"/>
        <dbReference type="ChEBI" id="CHEBI:144504"/>
    </reaction>
    <physiologicalReaction direction="left-to-right" evidence="2">
        <dbReference type="Rhea" id="RHEA:61297"/>
    </physiologicalReaction>
</comment>
<dbReference type="InterPro" id="IPR037171">
    <property type="entry name" value="NagB/RpiA_transferase-like"/>
</dbReference>
<dbReference type="AlphaFoldDB" id="A0AAE3HJJ1"/>
<protein>
    <recommendedName>
        <fullName evidence="5">Methylthioribose-1-phosphate isomerase</fullName>
        <shortName evidence="5">M1Pi</shortName>
        <shortName evidence="5">MTR-1-P isomerase</shortName>
        <ecNumber evidence="5">5.3.1.23</ecNumber>
    </recommendedName>
    <alternativeName>
        <fullName evidence="5">S-methyl-5-thioribose-1-phosphate isomerase</fullName>
    </alternativeName>
</protein>
<reference evidence="6" key="1">
    <citation type="submission" date="2022-08" db="EMBL/GenBank/DDBJ databases">
        <title>Genomic Encyclopedia of Type Strains, Phase III (KMG-III): the genomes of soil and plant-associated and newly described type strains.</title>
        <authorList>
            <person name="Whitman W."/>
        </authorList>
    </citation>
    <scope>NUCLEOTIDE SEQUENCE</scope>
    <source>
        <strain evidence="6">HMT 1</strain>
    </source>
</reference>
<evidence type="ECO:0000313" key="7">
    <source>
        <dbReference type="Proteomes" id="UP001204445"/>
    </source>
</evidence>
<dbReference type="EMBL" id="JANUCT010000002">
    <property type="protein sequence ID" value="MCS3902281.1"/>
    <property type="molecule type" value="Genomic_DNA"/>
</dbReference>
<evidence type="ECO:0000256" key="4">
    <source>
        <dbReference type="ARBA" id="ARBA00058145"/>
    </source>
</evidence>
<evidence type="ECO:0000256" key="5">
    <source>
        <dbReference type="HAMAP-Rule" id="MF_01678"/>
    </source>
</evidence>
<keyword evidence="7" id="KW-1185">Reference proteome</keyword>
<evidence type="ECO:0000256" key="1">
    <source>
        <dbReference type="ARBA" id="ARBA00023235"/>
    </source>
</evidence>
<comment type="pathway">
    <text evidence="5">Amino-acid biosynthesis; L-methionine biosynthesis via salvage pathway; L-methionine from S-methyl-5-thio-alpha-D-ribose 1-phosphate: step 1/6.</text>
</comment>
<comment type="caution">
    <text evidence="6">The sequence shown here is derived from an EMBL/GenBank/DDBJ whole genome shotgun (WGS) entry which is preliminary data.</text>
</comment>
<gene>
    <name evidence="5" type="primary">mtnA</name>
    <name evidence="6" type="ORF">J2T55_000277</name>
</gene>
<dbReference type="PANTHER" id="PTHR43475">
    <property type="entry name" value="METHYLTHIORIBOSE-1-PHOSPHATE ISOMERASE"/>
    <property type="match status" value="1"/>
</dbReference>
<dbReference type="GO" id="GO:0046523">
    <property type="term" value="F:S-methyl-5-thioribose-1-phosphate isomerase activity"/>
    <property type="evidence" value="ECO:0007669"/>
    <property type="project" value="UniProtKB-UniRule"/>
</dbReference>
<dbReference type="InterPro" id="IPR011559">
    <property type="entry name" value="Initiation_fac_2B_a/b/d"/>
</dbReference>
<dbReference type="PANTHER" id="PTHR43475:SF1">
    <property type="entry name" value="METHYLTHIORIBOSE-1-PHOSPHATE ISOMERASE"/>
    <property type="match status" value="1"/>
</dbReference>
<comment type="function">
    <text evidence="4">Catalyzes the interconversion of methylthioribose-1-phosphate (MTR-1-P) into methylthioribulose-1-phosphate (MTRu-1-P). Also catalyzes the interconversion of 5-deoxyribose 1-phosphate and 5-deoxyribulose 1-phosphate. Part of a bifunctional DHAP-shunt salvage pathway for SAM by-products.</text>
</comment>
<dbReference type="NCBIfam" id="TIGR00524">
    <property type="entry name" value="eIF-2B_rel"/>
    <property type="match status" value="1"/>
</dbReference>